<evidence type="ECO:0000256" key="4">
    <source>
        <dbReference type="ARBA" id="ARBA00022692"/>
    </source>
</evidence>
<feature type="transmembrane region" description="Helical" evidence="7">
    <location>
        <begin position="300"/>
        <end position="321"/>
    </location>
</feature>
<feature type="transmembrane region" description="Helical" evidence="7">
    <location>
        <begin position="406"/>
        <end position="426"/>
    </location>
</feature>
<dbReference type="InterPro" id="IPR048279">
    <property type="entry name" value="MdtK-like"/>
</dbReference>
<dbReference type="Proteomes" id="UP001365405">
    <property type="component" value="Unassembled WGS sequence"/>
</dbReference>
<evidence type="ECO:0000256" key="5">
    <source>
        <dbReference type="ARBA" id="ARBA00022989"/>
    </source>
</evidence>
<reference evidence="8 9" key="1">
    <citation type="submission" date="2024-04" db="EMBL/GenBank/DDBJ databases">
        <title>Novel species of the genus Ideonella isolated from streams.</title>
        <authorList>
            <person name="Lu H."/>
        </authorList>
    </citation>
    <scope>NUCLEOTIDE SEQUENCE [LARGE SCALE GENOMIC DNA]</scope>
    <source>
        <strain evidence="8 9">DXS22W</strain>
    </source>
</reference>
<dbReference type="EMBL" id="JBBUTH010000004">
    <property type="protein sequence ID" value="MEK8050521.1"/>
    <property type="molecule type" value="Genomic_DNA"/>
</dbReference>
<dbReference type="Pfam" id="PF01554">
    <property type="entry name" value="MatE"/>
    <property type="match status" value="2"/>
</dbReference>
<dbReference type="PIRSF" id="PIRSF006603">
    <property type="entry name" value="DinF"/>
    <property type="match status" value="1"/>
</dbReference>
<evidence type="ECO:0000313" key="8">
    <source>
        <dbReference type="EMBL" id="MEK8050521.1"/>
    </source>
</evidence>
<keyword evidence="5 7" id="KW-1133">Transmembrane helix</keyword>
<dbReference type="NCBIfam" id="TIGR00797">
    <property type="entry name" value="matE"/>
    <property type="match status" value="1"/>
</dbReference>
<sequence length="463" mass="47082">MSATAVSPAASSTAAHPLLQGAILPTLLRLAAPSVLAMAMQVLVGIAETVYVGRLGATPLAAMALVFPFLMLAQQLSAGAMGGGVSSAVSRALGAGDAPRAQALALHAVAIGGVLGLVFTAVLLLGGPTFYRWLGGRDAVLVAAVDYAAVLFLGAPLIWLSNTLASVLRGTGNMRIPSVGILGASVLQIALGGWLTLGGWPALGLAPMGMAGVALANIVAGAVSVAFFVWALRSGQARLTLTWHGMVWRREMFADILRVGALSMVSPFQSVLSVLLLTGFVARLGALPLAGYAIGQRLEFLLIPISFGIGVAALPMVGMAIGARDVARARRVAWTAGATSAVNLGLIGATVALWPDLWATLFTQDAAVLAHAREFLRTAGPAFAFFGLGLTLYFAAQGAGRMLGPVLAGTLRLAVVFGVGTALMHAGSGTTALFALVGGAMTVYGLATVVAVWFTPWGPPARA</sequence>
<keyword evidence="3" id="KW-1003">Cell membrane</keyword>
<feature type="transmembrane region" description="Helical" evidence="7">
    <location>
        <begin position="209"/>
        <end position="232"/>
    </location>
</feature>
<feature type="transmembrane region" description="Helical" evidence="7">
    <location>
        <begin position="375"/>
        <end position="394"/>
    </location>
</feature>
<keyword evidence="9" id="KW-1185">Reference proteome</keyword>
<evidence type="ECO:0000256" key="7">
    <source>
        <dbReference type="SAM" id="Phobius"/>
    </source>
</evidence>
<keyword evidence="2" id="KW-0813">Transport</keyword>
<feature type="transmembrane region" description="Helical" evidence="7">
    <location>
        <begin position="179"/>
        <end position="197"/>
    </location>
</feature>
<evidence type="ECO:0000256" key="6">
    <source>
        <dbReference type="ARBA" id="ARBA00023136"/>
    </source>
</evidence>
<gene>
    <name evidence="8" type="ORF">AACH10_09745</name>
</gene>
<keyword evidence="4 7" id="KW-0812">Transmembrane</keyword>
<dbReference type="PANTHER" id="PTHR43549">
    <property type="entry name" value="MULTIDRUG RESISTANCE PROTEIN YPNP-RELATED"/>
    <property type="match status" value="1"/>
</dbReference>
<proteinExistence type="predicted"/>
<feature type="transmembrane region" description="Helical" evidence="7">
    <location>
        <begin position="333"/>
        <end position="355"/>
    </location>
</feature>
<name>A0ABU9CHX6_9BURK</name>
<evidence type="ECO:0000256" key="2">
    <source>
        <dbReference type="ARBA" id="ARBA00022448"/>
    </source>
</evidence>
<feature type="transmembrane region" description="Helical" evidence="7">
    <location>
        <begin position="104"/>
        <end position="127"/>
    </location>
</feature>
<keyword evidence="6 7" id="KW-0472">Membrane</keyword>
<feature type="transmembrane region" description="Helical" evidence="7">
    <location>
        <begin position="432"/>
        <end position="454"/>
    </location>
</feature>
<feature type="transmembrane region" description="Helical" evidence="7">
    <location>
        <begin position="60"/>
        <end position="84"/>
    </location>
</feature>
<dbReference type="InterPro" id="IPR002528">
    <property type="entry name" value="MATE_fam"/>
</dbReference>
<dbReference type="InterPro" id="IPR052031">
    <property type="entry name" value="Membrane_Transporter-Flippase"/>
</dbReference>
<comment type="caution">
    <text evidence="8">The sequence shown here is derived from an EMBL/GenBank/DDBJ whole genome shotgun (WGS) entry which is preliminary data.</text>
</comment>
<evidence type="ECO:0000313" key="9">
    <source>
        <dbReference type="Proteomes" id="UP001365405"/>
    </source>
</evidence>
<organism evidence="8 9">
    <name type="scientific">Pseudaquabacterium inlustre</name>
    <dbReference type="NCBI Taxonomy" id="2984192"/>
    <lineage>
        <taxon>Bacteria</taxon>
        <taxon>Pseudomonadati</taxon>
        <taxon>Pseudomonadota</taxon>
        <taxon>Betaproteobacteria</taxon>
        <taxon>Burkholderiales</taxon>
        <taxon>Sphaerotilaceae</taxon>
        <taxon>Pseudaquabacterium</taxon>
    </lineage>
</organism>
<dbReference type="RefSeq" id="WP_341410195.1">
    <property type="nucleotide sequence ID" value="NZ_JBBUTH010000004.1"/>
</dbReference>
<accession>A0ABU9CHX6</accession>
<protein>
    <submittedName>
        <fullName evidence="8">MATE family efflux transporter</fullName>
    </submittedName>
</protein>
<comment type="subcellular location">
    <subcellularLocation>
        <location evidence="1">Cell inner membrane</location>
        <topology evidence="1">Multi-pass membrane protein</topology>
    </subcellularLocation>
</comment>
<feature type="transmembrane region" description="Helical" evidence="7">
    <location>
        <begin position="139"/>
        <end position="159"/>
    </location>
</feature>
<dbReference type="PANTHER" id="PTHR43549:SF3">
    <property type="entry name" value="MULTIDRUG RESISTANCE PROTEIN YPNP-RELATED"/>
    <property type="match status" value="1"/>
</dbReference>
<evidence type="ECO:0000256" key="3">
    <source>
        <dbReference type="ARBA" id="ARBA00022475"/>
    </source>
</evidence>
<evidence type="ECO:0000256" key="1">
    <source>
        <dbReference type="ARBA" id="ARBA00004429"/>
    </source>
</evidence>